<comment type="cofactor">
    <cofactor evidence="1">
        <name>pyridoxal 5'-phosphate</name>
        <dbReference type="ChEBI" id="CHEBI:597326"/>
    </cofactor>
</comment>
<dbReference type="EMBL" id="FNPR01000001">
    <property type="protein sequence ID" value="SDY11353.1"/>
    <property type="molecule type" value="Genomic_DNA"/>
</dbReference>
<gene>
    <name evidence="7" type="ORF">SAMN05444486_101256</name>
</gene>
<dbReference type="RefSeq" id="WP_089887192.1">
    <property type="nucleotide sequence ID" value="NZ_CALJFH010000018.1"/>
</dbReference>
<dbReference type="SUPFAM" id="SSF53383">
    <property type="entry name" value="PLP-dependent transferases"/>
    <property type="match status" value="1"/>
</dbReference>
<dbReference type="PANTHER" id="PTHR43094">
    <property type="entry name" value="AMINOTRANSFERASE"/>
    <property type="match status" value="1"/>
</dbReference>
<dbReference type="PROSITE" id="PS00600">
    <property type="entry name" value="AA_TRANSFER_CLASS_3"/>
    <property type="match status" value="1"/>
</dbReference>
<dbReference type="PIRSF" id="PIRSF000521">
    <property type="entry name" value="Transaminase_4ab_Lys_Orn"/>
    <property type="match status" value="1"/>
</dbReference>
<dbReference type="FunFam" id="3.40.640.10:FF:000014">
    <property type="entry name" value="Adenosylmethionine-8-amino-7-oxononanoate aminotransferase, probable"/>
    <property type="match status" value="1"/>
</dbReference>
<dbReference type="GO" id="GO:0008483">
    <property type="term" value="F:transaminase activity"/>
    <property type="evidence" value="ECO:0007669"/>
    <property type="project" value="UniProtKB-KW"/>
</dbReference>
<dbReference type="InterPro" id="IPR005814">
    <property type="entry name" value="Aminotrans_3"/>
</dbReference>
<accession>A0A1H3H714</accession>
<evidence type="ECO:0000313" key="7">
    <source>
        <dbReference type="EMBL" id="SDY11353.1"/>
    </source>
</evidence>
<dbReference type="CDD" id="cd00610">
    <property type="entry name" value="OAT_like"/>
    <property type="match status" value="1"/>
</dbReference>
<evidence type="ECO:0000256" key="4">
    <source>
        <dbReference type="ARBA" id="ARBA00022679"/>
    </source>
</evidence>
<evidence type="ECO:0000256" key="3">
    <source>
        <dbReference type="ARBA" id="ARBA00022576"/>
    </source>
</evidence>
<organism evidence="7 8">
    <name type="scientific">Lentibacter algarum</name>
    <dbReference type="NCBI Taxonomy" id="576131"/>
    <lineage>
        <taxon>Bacteria</taxon>
        <taxon>Pseudomonadati</taxon>
        <taxon>Pseudomonadota</taxon>
        <taxon>Alphaproteobacteria</taxon>
        <taxon>Rhodobacterales</taxon>
        <taxon>Roseobacteraceae</taxon>
        <taxon>Lentibacter</taxon>
    </lineage>
</organism>
<evidence type="ECO:0000256" key="1">
    <source>
        <dbReference type="ARBA" id="ARBA00001933"/>
    </source>
</evidence>
<dbReference type="InterPro" id="IPR049704">
    <property type="entry name" value="Aminotrans_3_PPA_site"/>
</dbReference>
<dbReference type="GO" id="GO:0030170">
    <property type="term" value="F:pyridoxal phosphate binding"/>
    <property type="evidence" value="ECO:0007669"/>
    <property type="project" value="InterPro"/>
</dbReference>
<evidence type="ECO:0008006" key="9">
    <source>
        <dbReference type="Google" id="ProtNLM"/>
    </source>
</evidence>
<dbReference type="PANTHER" id="PTHR43094:SF1">
    <property type="entry name" value="AMINOTRANSFERASE CLASS-III"/>
    <property type="match status" value="1"/>
</dbReference>
<name>A0A1H3H714_9RHOB</name>
<evidence type="ECO:0000256" key="2">
    <source>
        <dbReference type="ARBA" id="ARBA00008954"/>
    </source>
</evidence>
<dbReference type="OrthoDB" id="9801834at2"/>
<evidence type="ECO:0000256" key="5">
    <source>
        <dbReference type="ARBA" id="ARBA00022898"/>
    </source>
</evidence>
<dbReference type="Pfam" id="PF00202">
    <property type="entry name" value="Aminotran_3"/>
    <property type="match status" value="1"/>
</dbReference>
<dbReference type="Proteomes" id="UP000199026">
    <property type="component" value="Unassembled WGS sequence"/>
</dbReference>
<protein>
    <recommendedName>
        <fullName evidence="9">Adenosylmethionine-8-amino-7-oxononanoate aminotransferase</fullName>
    </recommendedName>
</protein>
<dbReference type="STRING" id="576131.SAMN05444486_101256"/>
<dbReference type="InterPro" id="IPR015422">
    <property type="entry name" value="PyrdxlP-dep_Trfase_small"/>
</dbReference>
<dbReference type="AlphaFoldDB" id="A0A1H3H714"/>
<dbReference type="Gene3D" id="3.90.1150.10">
    <property type="entry name" value="Aspartate Aminotransferase, domain 1"/>
    <property type="match status" value="1"/>
</dbReference>
<dbReference type="Gene3D" id="3.40.640.10">
    <property type="entry name" value="Type I PLP-dependent aspartate aminotransferase-like (Major domain)"/>
    <property type="match status" value="1"/>
</dbReference>
<comment type="similarity">
    <text evidence="2 6">Belongs to the class-III pyridoxal-phosphate-dependent aminotransferase family.</text>
</comment>
<dbReference type="GeneID" id="78123063"/>
<keyword evidence="4" id="KW-0808">Transferase</keyword>
<keyword evidence="8" id="KW-1185">Reference proteome</keyword>
<keyword evidence="3" id="KW-0032">Aminotransferase</keyword>
<dbReference type="InterPro" id="IPR015421">
    <property type="entry name" value="PyrdxlP-dep_Trfase_major"/>
</dbReference>
<sequence>MKDSNFLKEKNARSLWHPMAHPADSLANPPTIVTGAEGVSIIDVDGHKVVDGVGGLWNVNLGFSCQPIKDAIAAQLEQLPYYSTFRGTTNDAVIELSEELREFFEPDGLTRAFYTSGGSDSVETALRLARQYHKVKGEPARTKYLSLKKGYHGTHFGGASVNGNANFRTAYEPLMAGCFHIPAPYPYRNPFNETDPEKLAQLCLQALEDEIAFQGAGTIAAFIMEPILGAGGVIPPHKSFMPGVRDICTRNGILLIADEVITAFGRTGSWSGSRHWGVKPDFMCTAKAITNGYFPFGAVMIADDVVQVFEGDKTGKAAIGHGYTYSGHPVGAAAALACLAETKRLKVNENAAARGAELFSGLQALQDKYEMIGDVRGGHGLMCALELVSDRASKAPIGKGPIGTLQEVTYQNGAMVRVSGPNVILSPPLVLTSADVQTILTALDAGFAAAS</sequence>
<dbReference type="NCBIfam" id="NF005683">
    <property type="entry name" value="PRK07481.1"/>
    <property type="match status" value="1"/>
</dbReference>
<evidence type="ECO:0000256" key="6">
    <source>
        <dbReference type="RuleBase" id="RU003560"/>
    </source>
</evidence>
<reference evidence="7 8" key="1">
    <citation type="submission" date="2016-10" db="EMBL/GenBank/DDBJ databases">
        <authorList>
            <person name="de Groot N.N."/>
        </authorList>
    </citation>
    <scope>NUCLEOTIDE SEQUENCE [LARGE SCALE GENOMIC DNA]</scope>
    <source>
        <strain evidence="7 8">DSM 24677</strain>
    </source>
</reference>
<keyword evidence="5 6" id="KW-0663">Pyridoxal phosphate</keyword>
<evidence type="ECO:0000313" key="8">
    <source>
        <dbReference type="Proteomes" id="UP000199026"/>
    </source>
</evidence>
<dbReference type="InterPro" id="IPR015424">
    <property type="entry name" value="PyrdxlP-dep_Trfase"/>
</dbReference>
<proteinExistence type="inferred from homology"/>